<gene>
    <name evidence="2" type="ORF">BDW59DRAFT_178208</name>
</gene>
<evidence type="ECO:0008006" key="4">
    <source>
        <dbReference type="Google" id="ProtNLM"/>
    </source>
</evidence>
<sequence length="298" mass="33272">MLCSSALRSSPKATTSIAAICSITGIPNIIAGSLNIADCHDHVSTISDNLEAVGVLKISLGFGDDDCQYLLGLIRSLNTRHSHNLPLTHSAHRGWFWDVKPSHSVFQCPEHQARSETMEIFPWHTDCSYEISPARFFALQVLHPDRRGGGVLSMLRIDRLLKLLSPGSVTALAKPEYRIAVPPEFKKATTPADAIIGGLLAAESGSFALRYREDIISPLTREAAFGLKELNAVLFGQQLQTEAVHLTPELLPERSIVIIDNRRWLHRRTAIKDPDRHLKRVRWDAKPFPSYHRAQLKR</sequence>
<organism evidence="2 3">
    <name type="scientific">Aspergillus cavernicola</name>
    <dbReference type="NCBI Taxonomy" id="176166"/>
    <lineage>
        <taxon>Eukaryota</taxon>
        <taxon>Fungi</taxon>
        <taxon>Dikarya</taxon>
        <taxon>Ascomycota</taxon>
        <taxon>Pezizomycotina</taxon>
        <taxon>Eurotiomycetes</taxon>
        <taxon>Eurotiomycetidae</taxon>
        <taxon>Eurotiales</taxon>
        <taxon>Aspergillaceae</taxon>
        <taxon>Aspergillus</taxon>
        <taxon>Aspergillus subgen. Nidulantes</taxon>
    </lineage>
</organism>
<dbReference type="InterPro" id="IPR042098">
    <property type="entry name" value="TauD-like_sf"/>
</dbReference>
<dbReference type="Proteomes" id="UP001610335">
    <property type="component" value="Unassembled WGS sequence"/>
</dbReference>
<comment type="caution">
    <text evidence="2">The sequence shown here is derived from an EMBL/GenBank/DDBJ whole genome shotgun (WGS) entry which is preliminary data.</text>
</comment>
<evidence type="ECO:0000256" key="1">
    <source>
        <dbReference type="ARBA" id="ARBA00023002"/>
    </source>
</evidence>
<name>A0ABR4HEA2_9EURO</name>
<keyword evidence="1" id="KW-0560">Oxidoreductase</keyword>
<proteinExistence type="predicted"/>
<protein>
    <recommendedName>
        <fullName evidence="4">TauD/TfdA-like domain-containing protein</fullName>
    </recommendedName>
</protein>
<evidence type="ECO:0000313" key="2">
    <source>
        <dbReference type="EMBL" id="KAL2813630.1"/>
    </source>
</evidence>
<evidence type="ECO:0000313" key="3">
    <source>
        <dbReference type="Proteomes" id="UP001610335"/>
    </source>
</evidence>
<dbReference type="EMBL" id="JBFXLS010000140">
    <property type="protein sequence ID" value="KAL2813630.1"/>
    <property type="molecule type" value="Genomic_DNA"/>
</dbReference>
<reference evidence="2 3" key="1">
    <citation type="submission" date="2024-07" db="EMBL/GenBank/DDBJ databases">
        <title>Section-level genome sequencing and comparative genomics of Aspergillus sections Usti and Cavernicolus.</title>
        <authorList>
            <consortium name="Lawrence Berkeley National Laboratory"/>
            <person name="Nybo J.L."/>
            <person name="Vesth T.C."/>
            <person name="Theobald S."/>
            <person name="Frisvad J.C."/>
            <person name="Larsen T.O."/>
            <person name="Kjaerboelling I."/>
            <person name="Rothschild-Mancinelli K."/>
            <person name="Lyhne E.K."/>
            <person name="Kogle M.E."/>
            <person name="Barry K."/>
            <person name="Clum A."/>
            <person name="Na H."/>
            <person name="Ledsgaard L."/>
            <person name="Lin J."/>
            <person name="Lipzen A."/>
            <person name="Kuo A."/>
            <person name="Riley R."/>
            <person name="Mondo S."/>
            <person name="LaButti K."/>
            <person name="Haridas S."/>
            <person name="Pangalinan J."/>
            <person name="Salamov A.A."/>
            <person name="Simmons B.A."/>
            <person name="Magnuson J.K."/>
            <person name="Chen J."/>
            <person name="Drula E."/>
            <person name="Henrissat B."/>
            <person name="Wiebenga A."/>
            <person name="Lubbers R.J."/>
            <person name="Gomes A.C."/>
            <person name="Makela M.R."/>
            <person name="Stajich J."/>
            <person name="Grigoriev I.V."/>
            <person name="Mortensen U.H."/>
            <person name="De vries R.P."/>
            <person name="Baker S.E."/>
            <person name="Andersen M.R."/>
        </authorList>
    </citation>
    <scope>NUCLEOTIDE SEQUENCE [LARGE SCALE GENOMIC DNA]</scope>
    <source>
        <strain evidence="2 3">CBS 600.67</strain>
    </source>
</reference>
<dbReference type="Gene3D" id="3.60.130.10">
    <property type="entry name" value="Clavaminate synthase-like"/>
    <property type="match status" value="1"/>
</dbReference>
<accession>A0ABR4HEA2</accession>
<dbReference type="SUPFAM" id="SSF51197">
    <property type="entry name" value="Clavaminate synthase-like"/>
    <property type="match status" value="1"/>
</dbReference>
<keyword evidence="3" id="KW-1185">Reference proteome</keyword>